<feature type="region of interest" description="Disordered" evidence="5">
    <location>
        <begin position="1"/>
        <end position="24"/>
    </location>
</feature>
<organism evidence="7 8">
    <name type="scientific">Gracilariopsis chorda</name>
    <dbReference type="NCBI Taxonomy" id="448386"/>
    <lineage>
        <taxon>Eukaryota</taxon>
        <taxon>Rhodophyta</taxon>
        <taxon>Florideophyceae</taxon>
        <taxon>Rhodymeniophycidae</taxon>
        <taxon>Gracilariales</taxon>
        <taxon>Gracilariaceae</taxon>
        <taxon>Gracilariopsis</taxon>
    </lineage>
</organism>
<feature type="coiled-coil region" evidence="4">
    <location>
        <begin position="670"/>
        <end position="749"/>
    </location>
</feature>
<dbReference type="OrthoDB" id="10254973at2759"/>
<dbReference type="SUPFAM" id="SSF52540">
    <property type="entry name" value="P-loop containing nucleoside triphosphate hydrolases"/>
    <property type="match status" value="2"/>
</dbReference>
<evidence type="ECO:0000256" key="2">
    <source>
        <dbReference type="ARBA" id="ARBA00018687"/>
    </source>
</evidence>
<feature type="domain" description="RecF/RecN/SMC N-terminal" evidence="6">
    <location>
        <begin position="45"/>
        <end position="1059"/>
    </location>
</feature>
<evidence type="ECO:0000313" key="7">
    <source>
        <dbReference type="EMBL" id="PXF40701.1"/>
    </source>
</evidence>
<dbReference type="Pfam" id="PF02463">
    <property type="entry name" value="SMC_N"/>
    <property type="match status" value="1"/>
</dbReference>
<comment type="caution">
    <text evidence="7">The sequence shown here is derived from an EMBL/GenBank/DDBJ whole genome shotgun (WGS) entry which is preliminary data.</text>
</comment>
<evidence type="ECO:0000313" key="8">
    <source>
        <dbReference type="Proteomes" id="UP000247409"/>
    </source>
</evidence>
<feature type="coiled-coil region" evidence="4">
    <location>
        <begin position="216"/>
        <end position="250"/>
    </location>
</feature>
<evidence type="ECO:0000256" key="1">
    <source>
        <dbReference type="ARBA" id="ARBA00010171"/>
    </source>
</evidence>
<dbReference type="InterPro" id="IPR003395">
    <property type="entry name" value="RecF/RecN/SMC_N"/>
</dbReference>
<dbReference type="GO" id="GO:0003697">
    <property type="term" value="F:single-stranded DNA binding"/>
    <property type="evidence" value="ECO:0007669"/>
    <property type="project" value="TreeGrafter"/>
</dbReference>
<evidence type="ECO:0000256" key="3">
    <source>
        <dbReference type="ARBA" id="ARBA00023054"/>
    </source>
</evidence>
<dbReference type="InterPro" id="IPR027417">
    <property type="entry name" value="P-loop_NTPase"/>
</dbReference>
<accession>A0A2V3IF77</accession>
<evidence type="ECO:0000259" key="6">
    <source>
        <dbReference type="Pfam" id="PF02463"/>
    </source>
</evidence>
<evidence type="ECO:0000256" key="4">
    <source>
        <dbReference type="SAM" id="Coils"/>
    </source>
</evidence>
<name>A0A2V3IF77_9FLOR</name>
<evidence type="ECO:0000256" key="5">
    <source>
        <dbReference type="SAM" id="MobiDB-lite"/>
    </source>
</evidence>
<dbReference type="Gene3D" id="3.40.50.300">
    <property type="entry name" value="P-loop containing nucleotide triphosphate hydrolases"/>
    <property type="match status" value="2"/>
</dbReference>
<protein>
    <recommendedName>
        <fullName evidence="2">Structural maintenance of chromosomes protein 5</fullName>
    </recommendedName>
</protein>
<feature type="coiled-coil region" evidence="4">
    <location>
        <begin position="801"/>
        <end position="835"/>
    </location>
</feature>
<dbReference type="EMBL" id="NBIV01000265">
    <property type="protein sequence ID" value="PXF40701.1"/>
    <property type="molecule type" value="Genomic_DNA"/>
</dbReference>
<sequence>MVRSASLPGSSPHKPAADGEPSFFASAPPPAPIHPFPGFRRGNLLRVHMHNFLTFSNTTIVPGPRMNLIIGPNGTGKSSVANAVCIVFGGHPRLLGRTSDLGGFVKHGTHHAAVTALIYDHSVPSGVRSVSRRFDTDGNNEYLLDGQRCAHSRIVADVCQRYDIQLDNLSQFMPQEKIAEFVNLQPHELLTITIRSLGGSERATTFEQLKTLDKHILTDQNELNHLQHRLDNLQEQQRANAEEVDAYRQQQAVRNKLQLYRRYMLCAEEDAARDAYAALLRERKHMEANLNDAKHALHHATSAPVNHKKQLLDAAKQTMRAAKEQSKTLAHPLTRCNNNVETNNTQLRSKHAEYRDAEYKAQQLKKAVQLATAKYERARQQREQVGDVNIHLLDEHIRHIDERRNKVRADIAHHHDTNAAFERDRSEAARNIKIANHQLQQIADVRWGRIKHLSRWKRRPLDQVATLVRDLEKRGVFNGHVYGPVGAEIEVSSEYHARIMEHVMTGDFFITAFVTESMRDANVLLEECHRAIRFRPNVFTSPTTPDDEPDAYAVERQVPARPVDDPLRSLGIVDVVSNIYKAPAAVQSALNAQLNLHNVHVGTERSAAHECIDRMKWEDAVAAWYSPNARMQLVGSRYDRSVRNLSMDNSFESITGRFFAESLFAQRQQRQQLINQIREEEGRMEAAREKLRVGMQRIQELEQAKRQIEAERRDKEKRKAEVKRSEDLVKALERQVEQAKTRAANHDVEGVRTTIRSGIGQLENKVVGAIGDMVDVLEQSVKAIGRVDEAAIEVGCAAGELAAEQRKHESSERQIAEMEESYKEKRAEEKVARRDYKRKVEKAKGVITDEDWKEHAKELSELHSIEPSELEERIAELEGQEQGLGTGGDGMIAHFEQRQRKIEALRREMEERQKRYGSKRERLSREKAEFLSWLNKGIAKMRVKFSSLYERLGCAGDLELINAESDKVGDLALQILVSYREDVGLRAISACANSGGEKMCCTMLFCFSLLLEEERMPPFVVVDELNQGLDPNNELKIMSMMFEDAEKEESPQSFVITPKLQLNMPLKTQTKTHIIFNGMVRGKEEILAAGGE</sequence>
<dbReference type="GO" id="GO:0005634">
    <property type="term" value="C:nucleus"/>
    <property type="evidence" value="ECO:0007669"/>
    <property type="project" value="TreeGrafter"/>
</dbReference>
<gene>
    <name evidence="7" type="ORF">BWQ96_09579</name>
</gene>
<dbReference type="PANTHER" id="PTHR45916">
    <property type="entry name" value="STRUCTURAL MAINTENANCE OF CHROMOSOMES PROTEIN 5"/>
    <property type="match status" value="1"/>
</dbReference>
<dbReference type="GO" id="GO:0000724">
    <property type="term" value="P:double-strand break repair via homologous recombination"/>
    <property type="evidence" value="ECO:0007669"/>
    <property type="project" value="TreeGrafter"/>
</dbReference>
<dbReference type="AlphaFoldDB" id="A0A2V3IF77"/>
<keyword evidence="3 4" id="KW-0175">Coiled coil</keyword>
<keyword evidence="8" id="KW-1185">Reference proteome</keyword>
<proteinExistence type="inferred from homology"/>
<dbReference type="PANTHER" id="PTHR45916:SF1">
    <property type="entry name" value="STRUCTURAL MAINTENANCE OF CHROMOSOMES PROTEIN 5"/>
    <property type="match status" value="1"/>
</dbReference>
<feature type="coiled-coil region" evidence="4">
    <location>
        <begin position="892"/>
        <end position="926"/>
    </location>
</feature>
<dbReference type="GO" id="GO:0030915">
    <property type="term" value="C:Smc5-Smc6 complex"/>
    <property type="evidence" value="ECO:0007669"/>
    <property type="project" value="TreeGrafter"/>
</dbReference>
<dbReference type="STRING" id="448386.A0A2V3IF77"/>
<feature type="coiled-coil region" evidence="4">
    <location>
        <begin position="276"/>
        <end position="381"/>
    </location>
</feature>
<comment type="similarity">
    <text evidence="1">Belongs to the SMC family. SMC5 subfamily.</text>
</comment>
<reference evidence="7 8" key="1">
    <citation type="journal article" date="2018" name="Mol. Biol. Evol.">
        <title>Analysis of the draft genome of the red seaweed Gracilariopsis chorda provides insights into genome size evolution in Rhodophyta.</title>
        <authorList>
            <person name="Lee J."/>
            <person name="Yang E.C."/>
            <person name="Graf L."/>
            <person name="Yang J.H."/>
            <person name="Qiu H."/>
            <person name="Zel Zion U."/>
            <person name="Chan C.X."/>
            <person name="Stephens T.G."/>
            <person name="Weber A.P.M."/>
            <person name="Boo G.H."/>
            <person name="Boo S.M."/>
            <person name="Kim K.M."/>
            <person name="Shin Y."/>
            <person name="Jung M."/>
            <person name="Lee S.J."/>
            <person name="Yim H.S."/>
            <person name="Lee J.H."/>
            <person name="Bhattacharya D."/>
            <person name="Yoon H.S."/>
        </authorList>
    </citation>
    <scope>NUCLEOTIDE SEQUENCE [LARGE SCALE GENOMIC DNA]</scope>
    <source>
        <strain evidence="7 8">SKKU-2015</strain>
        <tissue evidence="7">Whole body</tissue>
    </source>
</reference>
<dbReference type="Proteomes" id="UP000247409">
    <property type="component" value="Unassembled WGS sequence"/>
</dbReference>